<evidence type="ECO:0000313" key="2">
    <source>
        <dbReference type="Proteomes" id="UP000630805"/>
    </source>
</evidence>
<reference evidence="1 2" key="1">
    <citation type="submission" date="2020-06" db="EMBL/GenBank/DDBJ databases">
        <authorList>
            <person name="Cao W.R."/>
        </authorList>
    </citation>
    <scope>NUCLEOTIDE SEQUENCE [LARGE SCALE GENOMIC DNA]</scope>
    <source>
        <strain evidence="1 2">B1Z28</strain>
    </source>
</reference>
<evidence type="ECO:0000313" key="1">
    <source>
        <dbReference type="EMBL" id="NVO57580.1"/>
    </source>
</evidence>
<accession>A0ABX2PTS5</accession>
<name>A0ABX2PTS5_9RHOB</name>
<protein>
    <recommendedName>
        <fullName evidence="3">Lipocalin-like domain-containing protein</fullName>
    </recommendedName>
</protein>
<dbReference type="Proteomes" id="UP000630805">
    <property type="component" value="Unassembled WGS sequence"/>
</dbReference>
<proteinExistence type="predicted"/>
<evidence type="ECO:0008006" key="3">
    <source>
        <dbReference type="Google" id="ProtNLM"/>
    </source>
</evidence>
<comment type="caution">
    <text evidence="1">The sequence shown here is derived from an EMBL/GenBank/DDBJ whole genome shotgun (WGS) entry which is preliminary data.</text>
</comment>
<dbReference type="EMBL" id="JABXWT010000012">
    <property type="protein sequence ID" value="NVO57580.1"/>
    <property type="molecule type" value="Genomic_DNA"/>
</dbReference>
<gene>
    <name evidence="1" type="ORF">HW561_17430</name>
</gene>
<sequence>MNEEQEKVLGRWVHVPEEDKEGIQVFRPSDYPLPPSRGRAQLAFYPDHTVKAAGIGSNDIGRVTQGHWTGTTEQGGTLEVTFENLDARSRVELQDESGPVLKLIKSR</sequence>
<organism evidence="1 2">
    <name type="scientific">Ruegeria haliotis</name>
    <dbReference type="NCBI Taxonomy" id="2747601"/>
    <lineage>
        <taxon>Bacteria</taxon>
        <taxon>Pseudomonadati</taxon>
        <taxon>Pseudomonadota</taxon>
        <taxon>Alphaproteobacteria</taxon>
        <taxon>Rhodobacterales</taxon>
        <taxon>Roseobacteraceae</taxon>
        <taxon>Ruegeria</taxon>
    </lineage>
</organism>
<keyword evidence="2" id="KW-1185">Reference proteome</keyword>